<comment type="similarity">
    <text evidence="1">Belongs to the glycosyltransferase 2 family. WaaE/KdtX subfamily.</text>
</comment>
<dbReference type="EMBL" id="SBKN01000002">
    <property type="protein sequence ID" value="RXR23465.1"/>
    <property type="molecule type" value="Genomic_DNA"/>
</dbReference>
<dbReference type="InterPro" id="IPR001173">
    <property type="entry name" value="Glyco_trans_2-like"/>
</dbReference>
<sequence length="245" mass="28120">MQTLTVIIPAYNEIHYLEDAVRSVAFAQQIIVIDSFSTDGTFELAQSLGCTVLQRKFDNFSNQKNAAIALATGDWILFVDADERVTPKLKLEILATLENPKHAGYKINFPHYFMNRFLYHKVDRVTRLVKNDGVHFTGDVHEKLQVNGTIGQLQHFMIHYTYKGLFHALSKKNSYAWFQAGMSRDKGKKATIWHLLFKPLYRFFSSYILKKGFLDGIPGLALASVNAYGVFSRYVKLLLLEREMK</sequence>
<feature type="domain" description="Glycosyltransferase 2-like" evidence="2">
    <location>
        <begin position="5"/>
        <end position="136"/>
    </location>
</feature>
<dbReference type="AlphaFoldDB" id="A0A4Q1KAY6"/>
<keyword evidence="3" id="KW-0808">Transferase</keyword>
<accession>A0A4Q1KAY6</accession>
<dbReference type="OrthoDB" id="9815923at2"/>
<dbReference type="SUPFAM" id="SSF53448">
    <property type="entry name" value="Nucleotide-diphospho-sugar transferases"/>
    <property type="match status" value="1"/>
</dbReference>
<keyword evidence="4" id="KW-1185">Reference proteome</keyword>
<dbReference type="GO" id="GO:0016740">
    <property type="term" value="F:transferase activity"/>
    <property type="evidence" value="ECO:0007669"/>
    <property type="project" value="UniProtKB-KW"/>
</dbReference>
<dbReference type="InterPro" id="IPR029044">
    <property type="entry name" value="Nucleotide-diphossugar_trans"/>
</dbReference>
<proteinExistence type="inferred from homology"/>
<dbReference type="RefSeq" id="WP_129460944.1">
    <property type="nucleotide sequence ID" value="NZ_SBKN01000002.1"/>
</dbReference>
<name>A0A4Q1KAY6_9FLAO</name>
<evidence type="ECO:0000313" key="3">
    <source>
        <dbReference type="EMBL" id="RXR23465.1"/>
    </source>
</evidence>
<reference evidence="4" key="1">
    <citation type="submission" date="2019-01" db="EMBL/GenBank/DDBJ databases">
        <title>Cytophagaceae bacterium strain CAR-16.</title>
        <authorList>
            <person name="Chen W.-M."/>
        </authorList>
    </citation>
    <scope>NUCLEOTIDE SEQUENCE [LARGE SCALE GENOMIC DNA]</scope>
    <source>
        <strain evidence="4">WWJ-16</strain>
    </source>
</reference>
<evidence type="ECO:0000259" key="2">
    <source>
        <dbReference type="Pfam" id="PF00535"/>
    </source>
</evidence>
<protein>
    <submittedName>
        <fullName evidence="3">Glycosyltransferase family 2 protein</fullName>
    </submittedName>
</protein>
<dbReference type="PANTHER" id="PTHR43630:SF2">
    <property type="entry name" value="GLYCOSYLTRANSFERASE"/>
    <property type="match status" value="1"/>
</dbReference>
<evidence type="ECO:0000313" key="4">
    <source>
        <dbReference type="Proteomes" id="UP000289857"/>
    </source>
</evidence>
<dbReference type="CDD" id="cd02511">
    <property type="entry name" value="Beta4Glucosyltransferase"/>
    <property type="match status" value="1"/>
</dbReference>
<dbReference type="PANTHER" id="PTHR43630">
    <property type="entry name" value="POLY-BETA-1,6-N-ACETYL-D-GLUCOSAMINE SYNTHASE"/>
    <property type="match status" value="1"/>
</dbReference>
<gene>
    <name evidence="3" type="ORF">EQG61_05725</name>
</gene>
<dbReference type="Gene3D" id="3.90.550.10">
    <property type="entry name" value="Spore Coat Polysaccharide Biosynthesis Protein SpsA, Chain A"/>
    <property type="match status" value="1"/>
</dbReference>
<comment type="caution">
    <text evidence="3">The sequence shown here is derived from an EMBL/GenBank/DDBJ whole genome shotgun (WGS) entry which is preliminary data.</text>
</comment>
<organism evidence="3 4">
    <name type="scientific">Flavobacterium stagni</name>
    <dbReference type="NCBI Taxonomy" id="2506421"/>
    <lineage>
        <taxon>Bacteria</taxon>
        <taxon>Pseudomonadati</taxon>
        <taxon>Bacteroidota</taxon>
        <taxon>Flavobacteriia</taxon>
        <taxon>Flavobacteriales</taxon>
        <taxon>Flavobacteriaceae</taxon>
        <taxon>Flavobacterium</taxon>
    </lineage>
</organism>
<evidence type="ECO:0000256" key="1">
    <source>
        <dbReference type="ARBA" id="ARBA00038494"/>
    </source>
</evidence>
<dbReference type="Proteomes" id="UP000289857">
    <property type="component" value="Unassembled WGS sequence"/>
</dbReference>
<dbReference type="Pfam" id="PF00535">
    <property type="entry name" value="Glycos_transf_2"/>
    <property type="match status" value="1"/>
</dbReference>